<accession>A0A518CVH4</accession>
<dbReference type="EMBL" id="CP036290">
    <property type="protein sequence ID" value="QDU83233.1"/>
    <property type="molecule type" value="Genomic_DNA"/>
</dbReference>
<dbReference type="RefSeq" id="WP_145182570.1">
    <property type="nucleotide sequence ID" value="NZ_CP036290.1"/>
</dbReference>
<organism evidence="1 2">
    <name type="scientific">Rohdeia mirabilis</name>
    <dbReference type="NCBI Taxonomy" id="2528008"/>
    <lineage>
        <taxon>Bacteria</taxon>
        <taxon>Pseudomonadati</taxon>
        <taxon>Planctomycetota</taxon>
        <taxon>Planctomycetia</taxon>
        <taxon>Planctomycetia incertae sedis</taxon>
        <taxon>Rohdeia</taxon>
    </lineage>
</organism>
<dbReference type="AlphaFoldDB" id="A0A518CVH4"/>
<proteinExistence type="predicted"/>
<reference evidence="1 2" key="1">
    <citation type="submission" date="2019-02" db="EMBL/GenBank/DDBJ databases">
        <title>Deep-cultivation of Planctomycetes and their phenomic and genomic characterization uncovers novel biology.</title>
        <authorList>
            <person name="Wiegand S."/>
            <person name="Jogler M."/>
            <person name="Boedeker C."/>
            <person name="Pinto D."/>
            <person name="Vollmers J."/>
            <person name="Rivas-Marin E."/>
            <person name="Kohn T."/>
            <person name="Peeters S.H."/>
            <person name="Heuer A."/>
            <person name="Rast P."/>
            <person name="Oberbeckmann S."/>
            <person name="Bunk B."/>
            <person name="Jeske O."/>
            <person name="Meyerdierks A."/>
            <person name="Storesund J.E."/>
            <person name="Kallscheuer N."/>
            <person name="Luecker S."/>
            <person name="Lage O.M."/>
            <person name="Pohl T."/>
            <person name="Merkel B.J."/>
            <person name="Hornburger P."/>
            <person name="Mueller R.-W."/>
            <person name="Bruemmer F."/>
            <person name="Labrenz M."/>
            <person name="Spormann A.M."/>
            <person name="Op den Camp H."/>
            <person name="Overmann J."/>
            <person name="Amann R."/>
            <person name="Jetten M.S.M."/>
            <person name="Mascher T."/>
            <person name="Medema M.H."/>
            <person name="Devos D.P."/>
            <person name="Kaster A.-K."/>
            <person name="Ovreas L."/>
            <person name="Rohde M."/>
            <person name="Galperin M.Y."/>
            <person name="Jogler C."/>
        </authorList>
    </citation>
    <scope>NUCLEOTIDE SEQUENCE [LARGE SCALE GENOMIC DNA]</scope>
    <source>
        <strain evidence="1 2">Pla163</strain>
    </source>
</reference>
<protein>
    <submittedName>
        <fullName evidence="1">Uncharacterized protein</fullName>
    </submittedName>
</protein>
<evidence type="ECO:0000313" key="2">
    <source>
        <dbReference type="Proteomes" id="UP000319342"/>
    </source>
</evidence>
<dbReference type="OrthoDB" id="9772097at2"/>
<evidence type="ECO:0000313" key="1">
    <source>
        <dbReference type="EMBL" id="QDU83233.1"/>
    </source>
</evidence>
<keyword evidence="2" id="KW-1185">Reference proteome</keyword>
<sequence length="752" mass="80041">MKNRHAALAAAFVVLVATVAYFVLRAPDEAADLSRFDAAPDVQAAGGDDALGDVDLAGTAVESGSTEAEAIVAEPVEPTRVALDGRLDGRRWSDLLLAVDDTTGEPIDGANVIHVTGEGERTVRDLASFVEDGDLDEFTLAALDTDRHCPRAFFPADLLDVTDGPLRVRMHPSAVVRVEFVGEAAASVESFAVTVERTEAGVRAARADSLTHGHCNDSEWPQVVGFAPVLAGILAGSDSALVRGRRVRWAVRTSSVHGLFELARSPLDAWTSTRASFEASTLPQSIADLPAGSSVSLYSHCAGGDELSDAVGNVLQPDRSIEYALPFVEPIVLSLRAFGRGKVIGRIPQGVFDVSIEVTPDTWRQWPFLVIDDDGGFELDSIVPGPRRLEASWIDGAGFHQRAVREFVLEAGQIHDVGLLTPNDGSLITFTPVVVVNGEVDRSRLGGRVEPTTWGVWLSPMAAIDEVDSIRLEDESLADPLDEAAARERASILGFGGAAGSFEPIQVAGVPVGGHTLRVWGFALPDDVGAEFRARWEYPQQIVVGADSGFELRLVLEPATPFEVTVVVPPEGPNTSQSVSAMAWNSATEEVVEVDFGRVAVVHSSRDWATTGHVSLGQGSWVIFVAADARSVRMVDDTIEHDIDPSQLTHYAGRLEVAVTTGQPQSVTVPLTPGASVRGGVAEFGVDPDDGFSRIQLVPVGAPRELGTLWDGSRADDEGRFTVNGLLPNTEYSVVNTDRLIRTGAAGSLTEL</sequence>
<dbReference type="Proteomes" id="UP000319342">
    <property type="component" value="Chromosome"/>
</dbReference>
<gene>
    <name evidence="1" type="ORF">Pla163_03310</name>
</gene>
<name>A0A518CVH4_9BACT</name>